<dbReference type="AlphaFoldDB" id="A0A7J6VSF2"/>
<reference evidence="1 2" key="1">
    <citation type="submission" date="2020-06" db="EMBL/GenBank/DDBJ databases">
        <title>Transcriptomic and genomic resources for Thalictrum thalictroides and T. hernandezii: Facilitating candidate gene discovery in an emerging model plant lineage.</title>
        <authorList>
            <person name="Arias T."/>
            <person name="Riano-Pachon D.M."/>
            <person name="Di Stilio V.S."/>
        </authorList>
    </citation>
    <scope>NUCLEOTIDE SEQUENCE [LARGE SCALE GENOMIC DNA]</scope>
    <source>
        <strain evidence="2">cv. WT478/WT964</strain>
        <tissue evidence="1">Leaves</tissue>
    </source>
</reference>
<dbReference type="EMBL" id="JABWDY010028381">
    <property type="protein sequence ID" value="KAF5187145.1"/>
    <property type="molecule type" value="Genomic_DNA"/>
</dbReference>
<evidence type="ECO:0000313" key="1">
    <source>
        <dbReference type="EMBL" id="KAF5187145.1"/>
    </source>
</evidence>
<dbReference type="OrthoDB" id="1937528at2759"/>
<dbReference type="Proteomes" id="UP000554482">
    <property type="component" value="Unassembled WGS sequence"/>
</dbReference>
<dbReference type="PANTHER" id="PTHR36617:SF16">
    <property type="entry name" value="OS04G0516500 PROTEIN"/>
    <property type="match status" value="1"/>
</dbReference>
<dbReference type="PANTHER" id="PTHR36617">
    <property type="entry name" value="PROTEIN, PUTATIVE-RELATED"/>
    <property type="match status" value="1"/>
</dbReference>
<protein>
    <submittedName>
        <fullName evidence="1">Uncharacterized protein</fullName>
    </submittedName>
</protein>
<evidence type="ECO:0000313" key="2">
    <source>
        <dbReference type="Proteomes" id="UP000554482"/>
    </source>
</evidence>
<organism evidence="1 2">
    <name type="scientific">Thalictrum thalictroides</name>
    <name type="common">Rue-anemone</name>
    <name type="synonym">Anemone thalictroides</name>
    <dbReference type="NCBI Taxonomy" id="46969"/>
    <lineage>
        <taxon>Eukaryota</taxon>
        <taxon>Viridiplantae</taxon>
        <taxon>Streptophyta</taxon>
        <taxon>Embryophyta</taxon>
        <taxon>Tracheophyta</taxon>
        <taxon>Spermatophyta</taxon>
        <taxon>Magnoliopsida</taxon>
        <taxon>Ranunculales</taxon>
        <taxon>Ranunculaceae</taxon>
        <taxon>Thalictroideae</taxon>
        <taxon>Thalictrum</taxon>
    </lineage>
</organism>
<accession>A0A7J6VSF2</accession>
<keyword evidence="2" id="KW-1185">Reference proteome</keyword>
<proteinExistence type="predicted"/>
<sequence>MNVALLAKWLWRFGCEPDALWRRVIFTKYGNGVNDWWPKPVQQSHGCSLWKGVMNMYDVFKQGISCRVGNGRRILFWHDEWLGNTNLMVRFPLLFTLSNARNSSVYEMKLGGDDGASWDLQMRRSLRE</sequence>
<gene>
    <name evidence="1" type="ORF">FRX31_023283</name>
</gene>
<name>A0A7J6VSF2_THATH</name>
<comment type="caution">
    <text evidence="1">The sequence shown here is derived from an EMBL/GenBank/DDBJ whole genome shotgun (WGS) entry which is preliminary data.</text>
</comment>